<evidence type="ECO:0000313" key="2">
    <source>
        <dbReference type="EMBL" id="VDD98085.1"/>
    </source>
</evidence>
<name>A0A0N4VRP0_ENTVE</name>
<proteinExistence type="predicted"/>
<evidence type="ECO:0000313" key="4">
    <source>
        <dbReference type="WBParaSite" id="EVEC_0001371201-mRNA-1"/>
    </source>
</evidence>
<dbReference type="Proteomes" id="UP000274131">
    <property type="component" value="Unassembled WGS sequence"/>
</dbReference>
<reference evidence="2 3" key="2">
    <citation type="submission" date="2018-10" db="EMBL/GenBank/DDBJ databases">
        <authorList>
            <consortium name="Pathogen Informatics"/>
        </authorList>
    </citation>
    <scope>NUCLEOTIDE SEQUENCE [LARGE SCALE GENOMIC DNA]</scope>
</reference>
<evidence type="ECO:0000256" key="1">
    <source>
        <dbReference type="SAM" id="MobiDB-lite"/>
    </source>
</evidence>
<sequence length="69" mass="8588">MRRRRRRGRRGRRGRRRRRSRRKRRQKRRRRSINTVIISPPKSSALSFGNRHSQQQQRLITRKPYGIVV</sequence>
<dbReference type="EMBL" id="UXUI01017588">
    <property type="protein sequence ID" value="VDD98085.1"/>
    <property type="molecule type" value="Genomic_DNA"/>
</dbReference>
<dbReference type="AlphaFoldDB" id="A0A0N4VRP0"/>
<keyword evidence="3" id="KW-1185">Reference proteome</keyword>
<feature type="compositionally biased region" description="Basic residues" evidence="1">
    <location>
        <begin position="1"/>
        <end position="32"/>
    </location>
</feature>
<reference evidence="4" key="1">
    <citation type="submission" date="2017-02" db="UniProtKB">
        <authorList>
            <consortium name="WormBaseParasite"/>
        </authorList>
    </citation>
    <scope>IDENTIFICATION</scope>
</reference>
<gene>
    <name evidence="2" type="ORF">EVEC_LOCUS12836</name>
</gene>
<organism evidence="4">
    <name type="scientific">Enterobius vermicularis</name>
    <name type="common">Human pinworm</name>
    <dbReference type="NCBI Taxonomy" id="51028"/>
    <lineage>
        <taxon>Eukaryota</taxon>
        <taxon>Metazoa</taxon>
        <taxon>Ecdysozoa</taxon>
        <taxon>Nematoda</taxon>
        <taxon>Chromadorea</taxon>
        <taxon>Rhabditida</taxon>
        <taxon>Spirurina</taxon>
        <taxon>Oxyuridomorpha</taxon>
        <taxon>Oxyuroidea</taxon>
        <taxon>Oxyuridae</taxon>
        <taxon>Enterobius</taxon>
    </lineage>
</organism>
<accession>A0A0N4VRP0</accession>
<evidence type="ECO:0000313" key="3">
    <source>
        <dbReference type="Proteomes" id="UP000274131"/>
    </source>
</evidence>
<dbReference type="WBParaSite" id="EVEC_0001371201-mRNA-1">
    <property type="protein sequence ID" value="EVEC_0001371201-mRNA-1"/>
    <property type="gene ID" value="EVEC_0001371201"/>
</dbReference>
<feature type="region of interest" description="Disordered" evidence="1">
    <location>
        <begin position="1"/>
        <end position="33"/>
    </location>
</feature>
<protein>
    <submittedName>
        <fullName evidence="4">Coat protein</fullName>
    </submittedName>
</protein>